<accession>A0A7K3MIN3</accession>
<dbReference type="Proteomes" id="UP000298073">
    <property type="component" value="Unassembled WGS sequence"/>
</dbReference>
<dbReference type="InterPro" id="IPR017850">
    <property type="entry name" value="Alkaline_phosphatase_core_sf"/>
</dbReference>
<protein>
    <recommendedName>
        <fullName evidence="3">Sulfatase N-terminal domain-containing protein</fullName>
    </recommendedName>
</protein>
<organism evidence="1 2">
    <name type="scientific">Bacteroides acidifaciens</name>
    <dbReference type="NCBI Taxonomy" id="85831"/>
    <lineage>
        <taxon>Bacteria</taxon>
        <taxon>Pseudomonadati</taxon>
        <taxon>Bacteroidota</taxon>
        <taxon>Bacteroidia</taxon>
        <taxon>Bacteroidales</taxon>
        <taxon>Bacteroidaceae</taxon>
        <taxon>Bacteroides</taxon>
    </lineage>
</organism>
<evidence type="ECO:0008006" key="3">
    <source>
        <dbReference type="Google" id="ProtNLM"/>
    </source>
</evidence>
<sequence length="96" mass="11054">MNETHLLNEGNHIFEKNKEADNTIIIFMSDNGGLASESYRCGGECGFIPHSPPHFPHIPHCFPHTLIILFLHYFIIYQHFTNSLFPLARTLIFIKS</sequence>
<gene>
    <name evidence="1" type="ORF">E4T97_02220</name>
</gene>
<evidence type="ECO:0000313" key="1">
    <source>
        <dbReference type="EMBL" id="TFU52233.1"/>
    </source>
</evidence>
<reference evidence="1 2" key="1">
    <citation type="submission" date="2019-03" db="EMBL/GenBank/DDBJ databases">
        <title>Diversity of the mouse oral microbiome.</title>
        <authorList>
            <person name="Joseph S."/>
            <person name="Aduse-Opoku J."/>
            <person name="Curtis M."/>
            <person name="Wade W."/>
            <person name="Hashim A."/>
        </authorList>
    </citation>
    <scope>NUCLEOTIDE SEQUENCE [LARGE SCALE GENOMIC DNA]</scope>
    <source>
        <strain evidence="1 2">P2318</strain>
    </source>
</reference>
<dbReference type="AlphaFoldDB" id="A0A7K3MIN3"/>
<dbReference type="SUPFAM" id="SSF53649">
    <property type="entry name" value="Alkaline phosphatase-like"/>
    <property type="match status" value="1"/>
</dbReference>
<proteinExistence type="predicted"/>
<dbReference type="EMBL" id="SPPV01000003">
    <property type="protein sequence ID" value="TFU52233.1"/>
    <property type="molecule type" value="Genomic_DNA"/>
</dbReference>
<name>A0A7K3MIN3_9BACE</name>
<comment type="caution">
    <text evidence="1">The sequence shown here is derived from an EMBL/GenBank/DDBJ whole genome shotgun (WGS) entry which is preliminary data.</text>
</comment>
<evidence type="ECO:0000313" key="2">
    <source>
        <dbReference type="Proteomes" id="UP000298073"/>
    </source>
</evidence>